<accession>A0A8J5XDM0</accession>
<protein>
    <submittedName>
        <fullName evidence="1">Uncharacterized protein</fullName>
    </submittedName>
</protein>
<dbReference type="Proteomes" id="UP000751190">
    <property type="component" value="Unassembled WGS sequence"/>
</dbReference>
<evidence type="ECO:0000313" key="2">
    <source>
        <dbReference type="Proteomes" id="UP000751190"/>
    </source>
</evidence>
<sequence length="110" mass="12046">MSLRVTQGVENAEYAGKLSKYHPDNAEPVVPVELTKAYMTMEQLKSFEPSLPGVYAQPGFRLHRLAPEQTYPTTTDAYSLNKAVVANKVGQKVWLTDLGKTQLATGPGHA</sequence>
<name>A0A8J5XDM0_DIALT</name>
<keyword evidence="2" id="KW-1185">Reference proteome</keyword>
<organism evidence="1 2">
    <name type="scientific">Diacronema lutheri</name>
    <name type="common">Unicellular marine alga</name>
    <name type="synonym">Monochrysis lutheri</name>
    <dbReference type="NCBI Taxonomy" id="2081491"/>
    <lineage>
        <taxon>Eukaryota</taxon>
        <taxon>Haptista</taxon>
        <taxon>Haptophyta</taxon>
        <taxon>Pavlovophyceae</taxon>
        <taxon>Pavlovales</taxon>
        <taxon>Pavlovaceae</taxon>
        <taxon>Diacronema</taxon>
    </lineage>
</organism>
<reference evidence="1" key="1">
    <citation type="submission" date="2021-05" db="EMBL/GenBank/DDBJ databases">
        <title>The genome of the haptophyte Pavlova lutheri (Diacronema luteri, Pavlovales) - a model for lipid biosynthesis in eukaryotic algae.</title>
        <authorList>
            <person name="Hulatt C.J."/>
            <person name="Posewitz M.C."/>
        </authorList>
    </citation>
    <scope>NUCLEOTIDE SEQUENCE</scope>
    <source>
        <strain evidence="1">NIVA-4/92</strain>
    </source>
</reference>
<evidence type="ECO:0000313" key="1">
    <source>
        <dbReference type="EMBL" id="KAG8461772.1"/>
    </source>
</evidence>
<dbReference type="EMBL" id="JAGTXO010000024">
    <property type="protein sequence ID" value="KAG8461772.1"/>
    <property type="molecule type" value="Genomic_DNA"/>
</dbReference>
<gene>
    <name evidence="1" type="ORF">KFE25_001390</name>
</gene>
<proteinExistence type="predicted"/>
<dbReference type="AlphaFoldDB" id="A0A8J5XDM0"/>
<comment type="caution">
    <text evidence="1">The sequence shown here is derived from an EMBL/GenBank/DDBJ whole genome shotgun (WGS) entry which is preliminary data.</text>
</comment>